<evidence type="ECO:0000256" key="2">
    <source>
        <dbReference type="SAM" id="Phobius"/>
    </source>
</evidence>
<accession>A0A1E5PDD1</accession>
<feature type="region of interest" description="Disordered" evidence="1">
    <location>
        <begin position="271"/>
        <end position="329"/>
    </location>
</feature>
<feature type="transmembrane region" description="Helical" evidence="2">
    <location>
        <begin position="60"/>
        <end position="81"/>
    </location>
</feature>
<evidence type="ECO:0008006" key="5">
    <source>
        <dbReference type="Google" id="ProtNLM"/>
    </source>
</evidence>
<feature type="compositionally biased region" description="Basic and acidic residues" evidence="1">
    <location>
        <begin position="271"/>
        <end position="280"/>
    </location>
</feature>
<reference evidence="3 4" key="1">
    <citation type="submission" date="2016-08" db="EMBL/GenBank/DDBJ databases">
        <title>Complete genome sequence of Streptomyces agglomeratus strain 6-3-2, a novel anti-MRSA actinomycete isolated from Wuli of Tebit, China.</title>
        <authorList>
            <person name="Chen X."/>
        </authorList>
    </citation>
    <scope>NUCLEOTIDE SEQUENCE [LARGE SCALE GENOMIC DNA]</scope>
    <source>
        <strain evidence="3 4">6-3-2</strain>
    </source>
</reference>
<evidence type="ECO:0000313" key="3">
    <source>
        <dbReference type="EMBL" id="OEJ27384.1"/>
    </source>
</evidence>
<dbReference type="Pfam" id="PF13803">
    <property type="entry name" value="DUF4184"/>
    <property type="match status" value="1"/>
</dbReference>
<dbReference type="AlphaFoldDB" id="A0A1E5PDD1"/>
<keyword evidence="4" id="KW-1185">Reference proteome</keyword>
<feature type="transmembrane region" description="Helical" evidence="2">
    <location>
        <begin position="161"/>
        <end position="182"/>
    </location>
</feature>
<name>A0A1E5PDD1_9ACTN</name>
<sequence length="329" mass="34926">MPFTLSHAAAVLPGIRRDGTGRGPLLASALVAGSFAPDMTYFAATAAPAAMSFGDVTHSLPGLVTVDVLITAALVGLWLLMREPLVALVPRRRQARFHGFVRGEDWSGTQLPALAWRFFLSAAIGSCTHVFWDSFTHLDRWGMKVLPVLSEIVAGFPMYLYAQYGGSAVALVVIVWFTVSALRRRPDGPAPVCVPLLDARGRWAAWGLLALCVLAGVVHRCVRWYAAQTVPLKPLDFVPTACFGAGAGLAVGLVLYALAVRLWPRRAEHRDSAATADDLRSPAGRPQSPDGSGPRPPDGSGPQAPDGTTRPPDGRGLPVRAGQRGRSGG</sequence>
<organism evidence="3 4">
    <name type="scientific">Streptomyces agglomeratus</name>
    <dbReference type="NCBI Taxonomy" id="285458"/>
    <lineage>
        <taxon>Bacteria</taxon>
        <taxon>Bacillati</taxon>
        <taxon>Actinomycetota</taxon>
        <taxon>Actinomycetes</taxon>
        <taxon>Kitasatosporales</taxon>
        <taxon>Streptomycetaceae</taxon>
        <taxon>Streptomyces</taxon>
    </lineage>
</organism>
<feature type="transmembrane region" description="Helical" evidence="2">
    <location>
        <begin position="114"/>
        <end position="132"/>
    </location>
</feature>
<dbReference type="OrthoDB" id="8481923at2"/>
<evidence type="ECO:0000256" key="1">
    <source>
        <dbReference type="SAM" id="MobiDB-lite"/>
    </source>
</evidence>
<dbReference type="STRING" id="285458.BGM19_11125"/>
<proteinExistence type="predicted"/>
<dbReference type="Proteomes" id="UP000095759">
    <property type="component" value="Unassembled WGS sequence"/>
</dbReference>
<keyword evidence="2" id="KW-1133">Transmembrane helix</keyword>
<feature type="transmembrane region" description="Helical" evidence="2">
    <location>
        <begin position="203"/>
        <end position="225"/>
    </location>
</feature>
<dbReference type="InterPro" id="IPR025238">
    <property type="entry name" value="DUF4184"/>
</dbReference>
<feature type="compositionally biased region" description="Low complexity" evidence="1">
    <location>
        <begin position="284"/>
        <end position="293"/>
    </location>
</feature>
<dbReference type="EMBL" id="MEHJ01000001">
    <property type="protein sequence ID" value="OEJ27384.1"/>
    <property type="molecule type" value="Genomic_DNA"/>
</dbReference>
<keyword evidence="2" id="KW-0812">Transmembrane</keyword>
<protein>
    <recommendedName>
        <fullName evidence="5">DUF4184 domain-containing protein</fullName>
    </recommendedName>
</protein>
<comment type="caution">
    <text evidence="3">The sequence shown here is derived from an EMBL/GenBank/DDBJ whole genome shotgun (WGS) entry which is preliminary data.</text>
</comment>
<evidence type="ECO:0000313" key="4">
    <source>
        <dbReference type="Proteomes" id="UP000095759"/>
    </source>
</evidence>
<dbReference type="RefSeq" id="WP_069935415.1">
    <property type="nucleotide sequence ID" value="NZ_MEHJ01000001.1"/>
</dbReference>
<keyword evidence="2" id="KW-0472">Membrane</keyword>
<feature type="transmembrane region" description="Helical" evidence="2">
    <location>
        <begin position="237"/>
        <end position="260"/>
    </location>
</feature>
<gene>
    <name evidence="3" type="ORF">AS594_25800</name>
</gene>